<evidence type="ECO:0000313" key="1">
    <source>
        <dbReference type="EMBL" id="KKU90102.1"/>
    </source>
</evidence>
<sequence>MINIFIDGIGDFADQKMTGATLGDIKKALGGISQEARDQCCIIVSENNRRISLHSALKRAKPIIRIVGEMDNPAMLSVAEALEPLKGTFDLQLTDGVQIDSYRSFLKTLATLPTN</sequence>
<accession>A0A0G1U7N8</accession>
<dbReference type="Proteomes" id="UP000033882">
    <property type="component" value="Unassembled WGS sequence"/>
</dbReference>
<name>A0A0G1U7N8_9BACT</name>
<proteinExistence type="predicted"/>
<dbReference type="EMBL" id="LCPB01000006">
    <property type="protein sequence ID" value="KKU90102.1"/>
    <property type="molecule type" value="Genomic_DNA"/>
</dbReference>
<evidence type="ECO:0000313" key="2">
    <source>
        <dbReference type="Proteomes" id="UP000033882"/>
    </source>
</evidence>
<dbReference type="AlphaFoldDB" id="A0A0G1U7N8"/>
<reference evidence="1 2" key="1">
    <citation type="journal article" date="2015" name="Nature">
        <title>rRNA introns, odd ribosomes, and small enigmatic genomes across a large radiation of phyla.</title>
        <authorList>
            <person name="Brown C.T."/>
            <person name="Hug L.A."/>
            <person name="Thomas B.C."/>
            <person name="Sharon I."/>
            <person name="Castelle C.J."/>
            <person name="Singh A."/>
            <person name="Wilkins M.J."/>
            <person name="Williams K.H."/>
            <person name="Banfield J.F."/>
        </authorList>
    </citation>
    <scope>NUCLEOTIDE SEQUENCE [LARGE SCALE GENOMIC DNA]</scope>
</reference>
<protein>
    <submittedName>
        <fullName evidence="1">Uncharacterized protein</fullName>
    </submittedName>
</protein>
<gene>
    <name evidence="1" type="ORF">UY19_C0006G0040</name>
</gene>
<organism evidence="1 2">
    <name type="scientific">Candidatus Wolfebacteria bacterium GW2011_GWA2_47_9b</name>
    <dbReference type="NCBI Taxonomy" id="1619005"/>
    <lineage>
        <taxon>Bacteria</taxon>
        <taxon>Candidatus Wolfeibacteriota</taxon>
    </lineage>
</organism>
<comment type="caution">
    <text evidence="1">The sequence shown here is derived from an EMBL/GenBank/DDBJ whole genome shotgun (WGS) entry which is preliminary data.</text>
</comment>